<evidence type="ECO:0000313" key="1">
    <source>
        <dbReference type="EMBL" id="CAA9319969.1"/>
    </source>
</evidence>
<dbReference type="AlphaFoldDB" id="A0A6J4L1Y7"/>
<accession>A0A6J4L1Y7</accession>
<protein>
    <recommendedName>
        <fullName evidence="2">Inositol monophosphatase</fullName>
    </recommendedName>
</protein>
<reference evidence="1" key="1">
    <citation type="submission" date="2020-02" db="EMBL/GenBank/DDBJ databases">
        <authorList>
            <person name="Meier V. D."/>
        </authorList>
    </citation>
    <scope>NUCLEOTIDE SEQUENCE</scope>
    <source>
        <strain evidence="1">AVDCRST_MAG16</strain>
    </source>
</reference>
<name>A0A6J4L1Y7_9ACTN</name>
<sequence>MSPDDLCRRLVALAEEVREDVLAACRASSVQALSAYDDTGPGDTAFAVDRVSEARLVELVGALGVPLLLVAEGLDPAGVRVGDGPPQWTVIVDPLDGTRQLAHQKRSAWVLLGAARGTGATLADLDVSVAVEVPTVKAGQADVLSAVRGRGTTGERVDLTAGTRRPLPVRPSTARGAEQGYGGVARYFPGAREELAAIDDAVARRVLGPARPGKAQAFEDQYCTGGTLVELAVGHDRWACDLRPLLGTGRAGICAHPYDLAGWLVAAEAGVHVVRPDGGPLDAPLDLVSDVAWAAYANDAVRAQVEPALHAELAARGLR</sequence>
<organism evidence="1">
    <name type="scientific">uncultured Frankineae bacterium</name>
    <dbReference type="NCBI Taxonomy" id="437475"/>
    <lineage>
        <taxon>Bacteria</taxon>
        <taxon>Bacillati</taxon>
        <taxon>Actinomycetota</taxon>
        <taxon>Actinomycetes</taxon>
        <taxon>Frankiales</taxon>
        <taxon>environmental samples</taxon>
    </lineage>
</organism>
<evidence type="ECO:0008006" key="2">
    <source>
        <dbReference type="Google" id="ProtNLM"/>
    </source>
</evidence>
<dbReference type="Gene3D" id="3.30.540.10">
    <property type="entry name" value="Fructose-1,6-Bisphosphatase, subunit A, domain 1"/>
    <property type="match status" value="1"/>
</dbReference>
<dbReference type="EMBL" id="CADCUE010000056">
    <property type="protein sequence ID" value="CAA9319969.1"/>
    <property type="molecule type" value="Genomic_DNA"/>
</dbReference>
<dbReference type="SUPFAM" id="SSF56655">
    <property type="entry name" value="Carbohydrate phosphatase"/>
    <property type="match status" value="1"/>
</dbReference>
<proteinExistence type="predicted"/>
<gene>
    <name evidence="1" type="ORF">AVDCRST_MAG16-736</name>
</gene>